<feature type="transmembrane region" description="Helical" evidence="4">
    <location>
        <begin position="161"/>
        <end position="182"/>
    </location>
</feature>
<feature type="transmembrane region" description="Helical" evidence="4">
    <location>
        <begin position="194"/>
        <end position="213"/>
    </location>
</feature>
<gene>
    <name evidence="6" type="ORF">I5M07_09420</name>
</gene>
<protein>
    <submittedName>
        <fullName evidence="6">AraC family transcriptional regulator</fullName>
    </submittedName>
</protein>
<evidence type="ECO:0000256" key="2">
    <source>
        <dbReference type="ARBA" id="ARBA00023125"/>
    </source>
</evidence>
<dbReference type="EMBL" id="JAEHFV010000003">
    <property type="protein sequence ID" value="MBK0370062.1"/>
    <property type="molecule type" value="Genomic_DNA"/>
</dbReference>
<feature type="transmembrane region" description="Helical" evidence="4">
    <location>
        <begin position="6"/>
        <end position="24"/>
    </location>
</feature>
<dbReference type="PANTHER" id="PTHR43280">
    <property type="entry name" value="ARAC-FAMILY TRANSCRIPTIONAL REGULATOR"/>
    <property type="match status" value="1"/>
</dbReference>
<evidence type="ECO:0000313" key="7">
    <source>
        <dbReference type="Proteomes" id="UP000609172"/>
    </source>
</evidence>
<dbReference type="InterPro" id="IPR009057">
    <property type="entry name" value="Homeodomain-like_sf"/>
</dbReference>
<dbReference type="PANTHER" id="PTHR43280:SF29">
    <property type="entry name" value="ARAC-FAMILY TRANSCRIPTIONAL REGULATOR"/>
    <property type="match status" value="1"/>
</dbReference>
<dbReference type="InterPro" id="IPR018060">
    <property type="entry name" value="HTH_AraC"/>
</dbReference>
<keyword evidence="4" id="KW-0472">Membrane</keyword>
<evidence type="ECO:0000259" key="5">
    <source>
        <dbReference type="PROSITE" id="PS01124"/>
    </source>
</evidence>
<dbReference type="Gene3D" id="1.10.10.60">
    <property type="entry name" value="Homeodomain-like"/>
    <property type="match status" value="2"/>
</dbReference>
<organism evidence="6 7">
    <name type="scientific">Flavobacterium agrisoli</name>
    <dbReference type="NCBI Taxonomy" id="2793066"/>
    <lineage>
        <taxon>Bacteria</taxon>
        <taxon>Pseudomonadati</taxon>
        <taxon>Bacteroidota</taxon>
        <taxon>Flavobacteriia</taxon>
        <taxon>Flavobacteriales</taxon>
        <taxon>Flavobacteriaceae</taxon>
        <taxon>Flavobacterium</taxon>
    </lineage>
</organism>
<keyword evidence="2" id="KW-0238">DNA-binding</keyword>
<evidence type="ECO:0000256" key="3">
    <source>
        <dbReference type="ARBA" id="ARBA00023163"/>
    </source>
</evidence>
<feature type="transmembrane region" description="Helical" evidence="4">
    <location>
        <begin position="92"/>
        <end position="113"/>
    </location>
</feature>
<dbReference type="PRINTS" id="PR00032">
    <property type="entry name" value="HTHARAC"/>
</dbReference>
<accession>A0A934PKW9</accession>
<dbReference type="PROSITE" id="PS01124">
    <property type="entry name" value="HTH_ARAC_FAMILY_2"/>
    <property type="match status" value="1"/>
</dbReference>
<keyword evidence="3" id="KW-0804">Transcription</keyword>
<keyword evidence="7" id="KW-1185">Reference proteome</keyword>
<reference evidence="6" key="1">
    <citation type="submission" date="2020-12" db="EMBL/GenBank/DDBJ databases">
        <title>Bacterial novel species Flavobacterium sp. SE-1-e isolated from soil.</title>
        <authorList>
            <person name="Jung H.-Y."/>
        </authorList>
    </citation>
    <scope>NUCLEOTIDE SEQUENCE</scope>
    <source>
        <strain evidence="6">SE-1-e</strain>
    </source>
</reference>
<feature type="transmembrane region" description="Helical" evidence="4">
    <location>
        <begin position="31"/>
        <end position="53"/>
    </location>
</feature>
<keyword evidence="1" id="KW-0805">Transcription regulation</keyword>
<proteinExistence type="predicted"/>
<dbReference type="Proteomes" id="UP000609172">
    <property type="component" value="Unassembled WGS sequence"/>
</dbReference>
<dbReference type="AlphaFoldDB" id="A0A934PKW9"/>
<keyword evidence="4" id="KW-0812">Transmembrane</keyword>
<name>A0A934PKW9_9FLAO</name>
<keyword evidence="4" id="KW-1133">Transmembrane helix</keyword>
<dbReference type="InterPro" id="IPR020449">
    <property type="entry name" value="Tscrpt_reg_AraC-type_HTH"/>
</dbReference>
<dbReference type="Pfam" id="PF12833">
    <property type="entry name" value="HTH_18"/>
    <property type="match status" value="1"/>
</dbReference>
<evidence type="ECO:0000256" key="1">
    <source>
        <dbReference type="ARBA" id="ARBA00023015"/>
    </source>
</evidence>
<dbReference type="GO" id="GO:0003700">
    <property type="term" value="F:DNA-binding transcription factor activity"/>
    <property type="evidence" value="ECO:0007669"/>
    <property type="project" value="InterPro"/>
</dbReference>
<sequence>MKYIIAIGIFQGLLAALLLFRSRIKTNADYLLVSLSTCIALHLSIKFFIYTFVYDPEVLHMMNTFIGFSYLPLLYLFTLKTINKQFIPASKWYVFLPLILGAIGYFATAIILLENSPHAHHFLKKYNSFSGYGITYLNLFFSVLIGYQLKIYKIDAATKKLIVQLVVLFSIMPVIAFVFPVFNWTNFELENEISVVRVMSYLFLILISIRIMLYRNTVLEETKEAVTVKWPSEAILEKDMKSIENEDSRISKDDFKTEIIANKEPETKVPVFEESSSAEAIAEKRREILTQSQMFKILLKLENGMEKERYYTDCDLTLDKLSEITHLNKYHISETLNHFVQKSFYAFVNEYRIQFVKDKLENQLQIAAKISILDLAFEAGFKSKSSFNRYFKEITGATPSEYLKTITTESGYILEMSK</sequence>
<dbReference type="GO" id="GO:0043565">
    <property type="term" value="F:sequence-specific DNA binding"/>
    <property type="evidence" value="ECO:0007669"/>
    <property type="project" value="InterPro"/>
</dbReference>
<feature type="transmembrane region" description="Helical" evidence="4">
    <location>
        <begin position="133"/>
        <end position="149"/>
    </location>
</feature>
<evidence type="ECO:0000256" key="4">
    <source>
        <dbReference type="SAM" id="Phobius"/>
    </source>
</evidence>
<feature type="domain" description="HTH araC/xylS-type" evidence="5">
    <location>
        <begin position="295"/>
        <end position="405"/>
    </location>
</feature>
<evidence type="ECO:0000313" key="6">
    <source>
        <dbReference type="EMBL" id="MBK0370062.1"/>
    </source>
</evidence>
<dbReference type="SMART" id="SM00342">
    <property type="entry name" value="HTH_ARAC"/>
    <property type="match status" value="1"/>
</dbReference>
<dbReference type="RefSeq" id="WP_200106182.1">
    <property type="nucleotide sequence ID" value="NZ_JAEHFV010000003.1"/>
</dbReference>
<comment type="caution">
    <text evidence="6">The sequence shown here is derived from an EMBL/GenBank/DDBJ whole genome shotgun (WGS) entry which is preliminary data.</text>
</comment>
<dbReference type="SUPFAM" id="SSF46689">
    <property type="entry name" value="Homeodomain-like"/>
    <property type="match status" value="1"/>
</dbReference>
<feature type="transmembrane region" description="Helical" evidence="4">
    <location>
        <begin position="59"/>
        <end position="80"/>
    </location>
</feature>